<reference evidence="1" key="1">
    <citation type="submission" date="2016-10" db="EMBL/GenBank/DDBJ databases">
        <authorList>
            <person name="Varghese N."/>
        </authorList>
    </citation>
    <scope>NUCLEOTIDE SEQUENCE</scope>
</reference>
<evidence type="ECO:0000313" key="1">
    <source>
        <dbReference type="EMBL" id="ASF00429.1"/>
    </source>
</evidence>
<organism evidence="1">
    <name type="scientific">uncultured virus</name>
    <dbReference type="NCBI Taxonomy" id="340016"/>
    <lineage>
        <taxon>Viruses</taxon>
        <taxon>environmental samples</taxon>
    </lineage>
</organism>
<reference evidence="1" key="2">
    <citation type="journal article" date="2017" name="Nat. Commun.">
        <title>Single-virus genomics reveals hidden cosmopolitan and abundant viruses.</title>
        <authorList>
            <person name="Martinez-Hernandez F."/>
            <person name="Fornas O."/>
            <person name="Lluesma Gomez M."/>
            <person name="Bolduc B."/>
            <person name="de la Cruz Pena M.J."/>
            <person name="Martinez J.M."/>
            <person name="Anton J."/>
            <person name="Gasol J.M."/>
            <person name="Rosselli R."/>
            <person name="Rodriguez-Valera F."/>
            <person name="Sullivan M.B."/>
            <person name="Acinas S.G."/>
            <person name="Martinez-Garcia M."/>
        </authorList>
    </citation>
    <scope>NUCLEOTIDE SEQUENCE</scope>
</reference>
<sequence length="56" mass="6574">MGNTFPLGTTKQEMIEQFLEQDVNTTTKHKDILQVVEISKCFEDRSPKGRFHKDNY</sequence>
<proteinExistence type="predicted"/>
<protein>
    <submittedName>
        <fullName evidence="1">Uncharacterized protein</fullName>
    </submittedName>
</protein>
<accession>A0A218MMD5</accession>
<name>A0A218MMD5_9VIRU</name>
<dbReference type="EMBL" id="KY052834">
    <property type="protein sequence ID" value="ASF00429.1"/>
    <property type="molecule type" value="Genomic_DNA"/>
</dbReference>